<dbReference type="InterPro" id="IPR002416">
    <property type="entry name" value="T2SS_protein-GspH"/>
</dbReference>
<comment type="subcellular location">
    <subcellularLocation>
        <location evidence="1">Membrane</location>
        <topology evidence="1">Single-pass membrane protein</topology>
    </subcellularLocation>
</comment>
<evidence type="ECO:0000256" key="5">
    <source>
        <dbReference type="ARBA" id="ARBA00023136"/>
    </source>
</evidence>
<evidence type="ECO:0000256" key="2">
    <source>
        <dbReference type="ARBA" id="ARBA00022481"/>
    </source>
</evidence>
<keyword evidence="5 6" id="KW-0472">Membrane</keyword>
<comment type="caution">
    <text evidence="7">The sequence shown here is derived from an EMBL/GenBank/DDBJ whole genome shotgun (WGS) entry which is preliminary data.</text>
</comment>
<proteinExistence type="predicted"/>
<dbReference type="Gene3D" id="3.30.700.10">
    <property type="entry name" value="Glycoprotein, Type 4 Pilin"/>
    <property type="match status" value="1"/>
</dbReference>
<evidence type="ECO:0000256" key="3">
    <source>
        <dbReference type="ARBA" id="ARBA00022692"/>
    </source>
</evidence>
<keyword evidence="4 6" id="KW-1133">Transmembrane helix</keyword>
<dbReference type="PRINTS" id="PR00885">
    <property type="entry name" value="BCTERIALGSPH"/>
</dbReference>
<evidence type="ECO:0000313" key="7">
    <source>
        <dbReference type="EMBL" id="OGZ93842.1"/>
    </source>
</evidence>
<keyword evidence="3 6" id="KW-0812">Transmembrane</keyword>
<name>A0A1G2K342_9BACT</name>
<dbReference type="InterPro" id="IPR012902">
    <property type="entry name" value="N_methyl_site"/>
</dbReference>
<dbReference type="InterPro" id="IPR045584">
    <property type="entry name" value="Pilin-like"/>
</dbReference>
<evidence type="ECO:0008006" key="9">
    <source>
        <dbReference type="Google" id="ProtNLM"/>
    </source>
</evidence>
<evidence type="ECO:0000256" key="6">
    <source>
        <dbReference type="SAM" id="Phobius"/>
    </source>
</evidence>
<reference evidence="7 8" key="1">
    <citation type="journal article" date="2016" name="Nat. Commun.">
        <title>Thousands of microbial genomes shed light on interconnected biogeochemical processes in an aquifer system.</title>
        <authorList>
            <person name="Anantharaman K."/>
            <person name="Brown C.T."/>
            <person name="Hug L.A."/>
            <person name="Sharon I."/>
            <person name="Castelle C.J."/>
            <person name="Probst A.J."/>
            <person name="Thomas B.C."/>
            <person name="Singh A."/>
            <person name="Wilkins M.J."/>
            <person name="Karaoz U."/>
            <person name="Brodie E.L."/>
            <person name="Williams K.H."/>
            <person name="Hubbard S.S."/>
            <person name="Banfield J.F."/>
        </authorList>
    </citation>
    <scope>NUCLEOTIDE SEQUENCE [LARGE SCALE GENOMIC DNA]</scope>
</reference>
<dbReference type="EMBL" id="MHQC01000049">
    <property type="protein sequence ID" value="OGZ93842.1"/>
    <property type="molecule type" value="Genomic_DNA"/>
</dbReference>
<feature type="transmembrane region" description="Helical" evidence="6">
    <location>
        <begin position="20"/>
        <end position="41"/>
    </location>
</feature>
<dbReference type="Proteomes" id="UP000177152">
    <property type="component" value="Unassembled WGS sequence"/>
</dbReference>
<keyword evidence="2" id="KW-0488">Methylation</keyword>
<evidence type="ECO:0000256" key="1">
    <source>
        <dbReference type="ARBA" id="ARBA00004167"/>
    </source>
</evidence>
<evidence type="ECO:0000313" key="8">
    <source>
        <dbReference type="Proteomes" id="UP000177152"/>
    </source>
</evidence>
<dbReference type="NCBIfam" id="TIGR02532">
    <property type="entry name" value="IV_pilin_GFxxxE"/>
    <property type="match status" value="1"/>
</dbReference>
<dbReference type="AlphaFoldDB" id="A0A1G2K342"/>
<dbReference type="SUPFAM" id="SSF54523">
    <property type="entry name" value="Pili subunits"/>
    <property type="match status" value="1"/>
</dbReference>
<dbReference type="PROSITE" id="PS00409">
    <property type="entry name" value="PROKAR_NTER_METHYL"/>
    <property type="match status" value="1"/>
</dbReference>
<dbReference type="PANTHER" id="PTHR30093">
    <property type="entry name" value="GENERAL SECRETION PATHWAY PROTEIN G"/>
    <property type="match status" value="1"/>
</dbReference>
<dbReference type="GO" id="GO:0015627">
    <property type="term" value="C:type II protein secretion system complex"/>
    <property type="evidence" value="ECO:0007669"/>
    <property type="project" value="InterPro"/>
</dbReference>
<protein>
    <recommendedName>
        <fullName evidence="9">Type II secretion system protein GspG C-terminal domain-containing protein</fullName>
    </recommendedName>
</protein>
<sequence length="178" mass="19079">MIQPAFNKKRSRKGFTLIELLVVIAIIGILASIVLASLNSARQKSRDARRIADIKQMQLALALYYDAATEYPDALADLAPTYMPSVPLDPTTQASYAYANYPDDTRAAGCDTATEDCLWFQIGATLENSGNQALQNDRDLDDVVDSGPDGVSSVAACAVDAAITAVNDPADKCYDLTP</sequence>
<dbReference type="GO" id="GO:0016020">
    <property type="term" value="C:membrane"/>
    <property type="evidence" value="ECO:0007669"/>
    <property type="project" value="UniProtKB-SubCell"/>
</dbReference>
<dbReference type="Pfam" id="PF07963">
    <property type="entry name" value="N_methyl"/>
    <property type="match status" value="1"/>
</dbReference>
<accession>A0A1G2K342</accession>
<evidence type="ECO:0000256" key="4">
    <source>
        <dbReference type="ARBA" id="ARBA00022989"/>
    </source>
</evidence>
<dbReference type="GO" id="GO:0015628">
    <property type="term" value="P:protein secretion by the type II secretion system"/>
    <property type="evidence" value="ECO:0007669"/>
    <property type="project" value="InterPro"/>
</dbReference>
<gene>
    <name evidence="7" type="ORF">A2633_04390</name>
</gene>
<organism evidence="7 8">
    <name type="scientific">Candidatus Sungbacteria bacterium RIFCSPHIGHO2_01_FULL_47_32</name>
    <dbReference type="NCBI Taxonomy" id="1802264"/>
    <lineage>
        <taxon>Bacteria</taxon>
        <taxon>Candidatus Sungiibacteriota</taxon>
    </lineage>
</organism>
<dbReference type="PANTHER" id="PTHR30093:SF44">
    <property type="entry name" value="TYPE II SECRETION SYSTEM CORE PROTEIN G"/>
    <property type="match status" value="1"/>
</dbReference>